<organism evidence="1 2">
    <name type="scientific">Guptibacillus hwajinpoensis</name>
    <dbReference type="NCBI Taxonomy" id="208199"/>
    <lineage>
        <taxon>Bacteria</taxon>
        <taxon>Bacillati</taxon>
        <taxon>Bacillota</taxon>
        <taxon>Bacilli</taxon>
        <taxon>Bacillales</taxon>
        <taxon>Guptibacillaceae</taxon>
        <taxon>Guptibacillus</taxon>
    </lineage>
</organism>
<dbReference type="AlphaFoldDB" id="A0A0J6D4E8"/>
<protein>
    <submittedName>
        <fullName evidence="1">Cytoplasmic protein</fullName>
    </submittedName>
</protein>
<dbReference type="OrthoDB" id="5124454at2"/>
<keyword evidence="2" id="KW-1185">Reference proteome</keyword>
<name>A0A0J6D4E8_9BACL</name>
<accession>A0A0J6D4E8</accession>
<comment type="caution">
    <text evidence="1">The sequence shown here is derived from an EMBL/GenBank/DDBJ whole genome shotgun (WGS) entry which is preliminary data.</text>
</comment>
<proteinExistence type="predicted"/>
<dbReference type="Pfam" id="PF13780">
    <property type="entry name" value="DUF4176"/>
    <property type="match status" value="1"/>
</dbReference>
<evidence type="ECO:0000313" key="1">
    <source>
        <dbReference type="EMBL" id="KMM39174.1"/>
    </source>
</evidence>
<reference evidence="1" key="1">
    <citation type="submission" date="2015-06" db="EMBL/GenBank/DDBJ databases">
        <authorList>
            <person name="Liu B."/>
            <person name="Wang J."/>
            <person name="Zhu Y."/>
            <person name="Liu G."/>
            <person name="Chen Q."/>
            <person name="Zheng C."/>
            <person name="Che J."/>
            <person name="Ge C."/>
            <person name="Shi H."/>
            <person name="Pan Z."/>
            <person name="Liu X."/>
        </authorList>
    </citation>
    <scope>NUCLEOTIDE SEQUENCE [LARGE SCALE GENOMIC DNA]</scope>
    <source>
        <strain evidence="1">DSM 16346</strain>
    </source>
</reference>
<dbReference type="RefSeq" id="WP_048310344.1">
    <property type="nucleotide sequence ID" value="NZ_CP119526.1"/>
</dbReference>
<dbReference type="EMBL" id="LELK01000001">
    <property type="protein sequence ID" value="KMM39174.1"/>
    <property type="molecule type" value="Genomic_DNA"/>
</dbReference>
<dbReference type="InterPro" id="IPR025233">
    <property type="entry name" value="DUF4176"/>
</dbReference>
<dbReference type="STRING" id="157733.AB986_08085"/>
<dbReference type="Proteomes" id="UP000035996">
    <property type="component" value="Unassembled WGS sequence"/>
</dbReference>
<evidence type="ECO:0000313" key="2">
    <source>
        <dbReference type="Proteomes" id="UP000035996"/>
    </source>
</evidence>
<gene>
    <name evidence="1" type="ORF">AB986_08085</name>
</gene>
<sequence length="92" mass="10848">MIKLLPNGTIVLLDGGNKKLMIYGRKQLHLDEEKVENEQDLDMYDYIGVPYPEGFIDQEHTYLFNHENIAQVIFEGFKNDEEEKFQEVLKEV</sequence>